<evidence type="ECO:0000256" key="1">
    <source>
        <dbReference type="ARBA" id="ARBA00000085"/>
    </source>
</evidence>
<dbReference type="RefSeq" id="WP_109413830.1">
    <property type="nucleotide sequence ID" value="NZ_QEAS01000001.1"/>
</dbReference>
<dbReference type="Pfam" id="PF00512">
    <property type="entry name" value="HisKA"/>
    <property type="match status" value="1"/>
</dbReference>
<dbReference type="Pfam" id="PF25487">
    <property type="entry name" value="ETR1_N"/>
    <property type="match status" value="1"/>
</dbReference>
<evidence type="ECO:0000256" key="3">
    <source>
        <dbReference type="ARBA" id="ARBA00022553"/>
    </source>
</evidence>
<dbReference type="Gene3D" id="1.10.287.130">
    <property type="match status" value="1"/>
</dbReference>
<dbReference type="InterPro" id="IPR050736">
    <property type="entry name" value="Sensor_HK_Regulatory"/>
</dbReference>
<organism evidence="9 10">
    <name type="scientific">Pararcticibacter amylolyticus</name>
    <dbReference type="NCBI Taxonomy" id="2173175"/>
    <lineage>
        <taxon>Bacteria</taxon>
        <taxon>Pseudomonadati</taxon>
        <taxon>Bacteroidota</taxon>
        <taxon>Sphingobacteriia</taxon>
        <taxon>Sphingobacteriales</taxon>
        <taxon>Sphingobacteriaceae</taxon>
        <taxon>Pararcticibacter</taxon>
    </lineage>
</organism>
<dbReference type="PROSITE" id="PS50109">
    <property type="entry name" value="HIS_KIN"/>
    <property type="match status" value="1"/>
</dbReference>
<dbReference type="InterPro" id="IPR058544">
    <property type="entry name" value="ETR1_N"/>
</dbReference>
<dbReference type="Pfam" id="PF02518">
    <property type="entry name" value="HATPase_c"/>
    <property type="match status" value="1"/>
</dbReference>
<evidence type="ECO:0000256" key="7">
    <source>
        <dbReference type="SAM" id="Phobius"/>
    </source>
</evidence>
<reference evidence="9 10" key="1">
    <citation type="submission" date="2018-04" db="EMBL/GenBank/DDBJ databases">
        <title>Pedobacter chongqingensis sp. nov., isolated from a rottenly hemp rope.</title>
        <authorList>
            <person name="Cai Y."/>
        </authorList>
    </citation>
    <scope>NUCLEOTIDE SEQUENCE [LARGE SCALE GENOMIC DNA]</scope>
    <source>
        <strain evidence="9 10">FJ4-8</strain>
    </source>
</reference>
<dbReference type="PANTHER" id="PTHR43711">
    <property type="entry name" value="TWO-COMPONENT HISTIDINE KINASE"/>
    <property type="match status" value="1"/>
</dbReference>
<name>A0A2U2PLY3_9SPHI</name>
<dbReference type="FunFam" id="3.30.565.10:FF:000006">
    <property type="entry name" value="Sensor histidine kinase WalK"/>
    <property type="match status" value="1"/>
</dbReference>
<keyword evidence="5 9" id="KW-0418">Kinase</keyword>
<dbReference type="PRINTS" id="PR00344">
    <property type="entry name" value="BCTRLSENSOR"/>
</dbReference>
<evidence type="ECO:0000256" key="2">
    <source>
        <dbReference type="ARBA" id="ARBA00012438"/>
    </source>
</evidence>
<proteinExistence type="predicted"/>
<keyword evidence="3" id="KW-0597">Phosphoprotein</keyword>
<dbReference type="InterPro" id="IPR004358">
    <property type="entry name" value="Sig_transdc_His_kin-like_C"/>
</dbReference>
<dbReference type="SUPFAM" id="SSF55874">
    <property type="entry name" value="ATPase domain of HSP90 chaperone/DNA topoisomerase II/histidine kinase"/>
    <property type="match status" value="1"/>
</dbReference>
<dbReference type="Proteomes" id="UP000245647">
    <property type="component" value="Unassembled WGS sequence"/>
</dbReference>
<dbReference type="PANTHER" id="PTHR43711:SF31">
    <property type="entry name" value="HISTIDINE KINASE"/>
    <property type="match status" value="1"/>
</dbReference>
<evidence type="ECO:0000256" key="4">
    <source>
        <dbReference type="ARBA" id="ARBA00022679"/>
    </source>
</evidence>
<keyword evidence="7" id="KW-0472">Membrane</keyword>
<accession>A0A2U2PLY3</accession>
<dbReference type="InterPro" id="IPR036890">
    <property type="entry name" value="HATPase_C_sf"/>
</dbReference>
<keyword evidence="6" id="KW-0902">Two-component regulatory system</keyword>
<comment type="catalytic activity">
    <reaction evidence="1">
        <text>ATP + protein L-histidine = ADP + protein N-phospho-L-histidine.</text>
        <dbReference type="EC" id="2.7.13.3"/>
    </reaction>
</comment>
<dbReference type="OrthoDB" id="1522284at2"/>
<gene>
    <name evidence="9" type="ORF">DDR33_00650</name>
</gene>
<sequence length="414" mass="47137">MIVNSGALTQQPNACISVCGIPQKPDHHQKADLSGQLKEFFTHIFNTDSWPARWHCGIWSDFHGWLYILSDFAIWAAYFAIPFLLYRIISKRKDLPFPKMLWLFSAFIFLCGTSHFLDAVIFWWPAYRLSALVRFATAAVSISTVFALYKALPMIFNLRTVDQLEAEICERKKAEEETRHLQIHKKAAEDLMAKKDEFISIASHELKTPVTSVKACLQLLERAALKEQSLKDLSPFVTKAVRQIDKLSHIVNDLLDVSRIQSGQLELYKTSFNLMEMIKDCADQFRIMDSRHSIRIDGDPHLTVLADRSRLDQVICNLLTNAFKYSPGNKLVIISLKPSENDTVKIEITDHGIGIPEEKSKQIFDRFYRVEDTSQYFQGVGLGLYIASQIVKQHGGTIGVNSTPGKGSTFWFTI</sequence>
<dbReference type="EMBL" id="QEAS01000001">
    <property type="protein sequence ID" value="PWG82411.1"/>
    <property type="molecule type" value="Genomic_DNA"/>
</dbReference>
<dbReference type="CDD" id="cd00082">
    <property type="entry name" value="HisKA"/>
    <property type="match status" value="1"/>
</dbReference>
<protein>
    <recommendedName>
        <fullName evidence="2">histidine kinase</fullName>
        <ecNumber evidence="2">2.7.13.3</ecNumber>
    </recommendedName>
</protein>
<dbReference type="InterPro" id="IPR003661">
    <property type="entry name" value="HisK_dim/P_dom"/>
</dbReference>
<feature type="transmembrane region" description="Helical" evidence="7">
    <location>
        <begin position="131"/>
        <end position="149"/>
    </location>
</feature>
<dbReference type="InterPro" id="IPR036097">
    <property type="entry name" value="HisK_dim/P_sf"/>
</dbReference>
<dbReference type="SMART" id="SM00387">
    <property type="entry name" value="HATPase_c"/>
    <property type="match status" value="1"/>
</dbReference>
<dbReference type="EC" id="2.7.13.3" evidence="2"/>
<dbReference type="InterPro" id="IPR003594">
    <property type="entry name" value="HATPase_dom"/>
</dbReference>
<feature type="transmembrane region" description="Helical" evidence="7">
    <location>
        <begin position="101"/>
        <end position="125"/>
    </location>
</feature>
<dbReference type="SMART" id="SM00388">
    <property type="entry name" value="HisKA"/>
    <property type="match status" value="1"/>
</dbReference>
<feature type="domain" description="Histidine kinase" evidence="8">
    <location>
        <begin position="201"/>
        <end position="414"/>
    </location>
</feature>
<dbReference type="AlphaFoldDB" id="A0A2U2PLY3"/>
<keyword evidence="7" id="KW-0812">Transmembrane</keyword>
<evidence type="ECO:0000313" key="9">
    <source>
        <dbReference type="EMBL" id="PWG82411.1"/>
    </source>
</evidence>
<dbReference type="Gene3D" id="3.30.565.10">
    <property type="entry name" value="Histidine kinase-like ATPase, C-terminal domain"/>
    <property type="match status" value="1"/>
</dbReference>
<feature type="transmembrane region" description="Helical" evidence="7">
    <location>
        <begin position="64"/>
        <end position="89"/>
    </location>
</feature>
<evidence type="ECO:0000256" key="6">
    <source>
        <dbReference type="ARBA" id="ARBA00023012"/>
    </source>
</evidence>
<evidence type="ECO:0000313" key="10">
    <source>
        <dbReference type="Proteomes" id="UP000245647"/>
    </source>
</evidence>
<dbReference type="InterPro" id="IPR005467">
    <property type="entry name" value="His_kinase_dom"/>
</dbReference>
<dbReference type="GO" id="GO:0000155">
    <property type="term" value="F:phosphorelay sensor kinase activity"/>
    <property type="evidence" value="ECO:0007669"/>
    <property type="project" value="InterPro"/>
</dbReference>
<evidence type="ECO:0000256" key="5">
    <source>
        <dbReference type="ARBA" id="ARBA00022777"/>
    </source>
</evidence>
<keyword evidence="7" id="KW-1133">Transmembrane helix</keyword>
<dbReference type="SUPFAM" id="SSF47384">
    <property type="entry name" value="Homodimeric domain of signal transducing histidine kinase"/>
    <property type="match status" value="1"/>
</dbReference>
<comment type="caution">
    <text evidence="9">The sequence shown here is derived from an EMBL/GenBank/DDBJ whole genome shotgun (WGS) entry which is preliminary data.</text>
</comment>
<keyword evidence="10" id="KW-1185">Reference proteome</keyword>
<keyword evidence="4" id="KW-0808">Transferase</keyword>
<dbReference type="CDD" id="cd00075">
    <property type="entry name" value="HATPase"/>
    <property type="match status" value="1"/>
</dbReference>
<evidence type="ECO:0000259" key="8">
    <source>
        <dbReference type="PROSITE" id="PS50109"/>
    </source>
</evidence>